<gene>
    <name evidence="1" type="ORF">F511_16425</name>
</gene>
<evidence type="ECO:0000313" key="1">
    <source>
        <dbReference type="EMBL" id="KZV20357.1"/>
    </source>
</evidence>
<organism evidence="1 2">
    <name type="scientific">Dorcoceras hygrometricum</name>
    <dbReference type="NCBI Taxonomy" id="472368"/>
    <lineage>
        <taxon>Eukaryota</taxon>
        <taxon>Viridiplantae</taxon>
        <taxon>Streptophyta</taxon>
        <taxon>Embryophyta</taxon>
        <taxon>Tracheophyta</taxon>
        <taxon>Spermatophyta</taxon>
        <taxon>Magnoliopsida</taxon>
        <taxon>eudicotyledons</taxon>
        <taxon>Gunneridae</taxon>
        <taxon>Pentapetalae</taxon>
        <taxon>asterids</taxon>
        <taxon>lamiids</taxon>
        <taxon>Lamiales</taxon>
        <taxon>Gesneriaceae</taxon>
        <taxon>Didymocarpoideae</taxon>
        <taxon>Trichosporeae</taxon>
        <taxon>Loxocarpinae</taxon>
        <taxon>Dorcoceras</taxon>
    </lineage>
</organism>
<accession>A0A2Z7AF03</accession>
<protein>
    <submittedName>
        <fullName evidence="1">Uncharacterized protein</fullName>
    </submittedName>
</protein>
<dbReference type="Proteomes" id="UP000250235">
    <property type="component" value="Unassembled WGS sequence"/>
</dbReference>
<keyword evidence="2" id="KW-1185">Reference proteome</keyword>
<dbReference type="AlphaFoldDB" id="A0A2Z7AF03"/>
<evidence type="ECO:0000313" key="2">
    <source>
        <dbReference type="Proteomes" id="UP000250235"/>
    </source>
</evidence>
<dbReference type="EMBL" id="KV015719">
    <property type="protein sequence ID" value="KZV20357.1"/>
    <property type="molecule type" value="Genomic_DNA"/>
</dbReference>
<name>A0A2Z7AF03_9LAMI</name>
<proteinExistence type="predicted"/>
<reference evidence="1 2" key="1">
    <citation type="journal article" date="2015" name="Proc. Natl. Acad. Sci. U.S.A.">
        <title>The resurrection genome of Boea hygrometrica: A blueprint for survival of dehydration.</title>
        <authorList>
            <person name="Xiao L."/>
            <person name="Yang G."/>
            <person name="Zhang L."/>
            <person name="Yang X."/>
            <person name="Zhao S."/>
            <person name="Ji Z."/>
            <person name="Zhou Q."/>
            <person name="Hu M."/>
            <person name="Wang Y."/>
            <person name="Chen M."/>
            <person name="Xu Y."/>
            <person name="Jin H."/>
            <person name="Xiao X."/>
            <person name="Hu G."/>
            <person name="Bao F."/>
            <person name="Hu Y."/>
            <person name="Wan P."/>
            <person name="Li L."/>
            <person name="Deng X."/>
            <person name="Kuang T."/>
            <person name="Xiang C."/>
            <person name="Zhu J.K."/>
            <person name="Oliver M.J."/>
            <person name="He Y."/>
        </authorList>
    </citation>
    <scope>NUCLEOTIDE SEQUENCE [LARGE SCALE GENOMIC DNA]</scope>
    <source>
        <strain evidence="2">cv. XS01</strain>
    </source>
</reference>
<dbReference type="OrthoDB" id="1933455at2759"/>
<sequence length="91" mass="10788">MSSFDEWAHFRTEVRLNTITSMTPITSFVKVEDDNMTSAETERVSELLKRRMLVQCRLYEKDLHDAVDSHRAKFDPTAPYVNYDHMCIRFL</sequence>